<dbReference type="Proteomes" id="UP001410795">
    <property type="component" value="Unassembled WGS sequence"/>
</dbReference>
<name>A0ABP7B6L6_9MICO</name>
<accession>A0ABP7B6L6</accession>
<evidence type="ECO:0000313" key="4">
    <source>
        <dbReference type="Proteomes" id="UP001410795"/>
    </source>
</evidence>
<dbReference type="Gene3D" id="3.50.50.60">
    <property type="entry name" value="FAD/NAD(P)-binding domain"/>
    <property type="match status" value="1"/>
</dbReference>
<dbReference type="PANTHER" id="PTHR13847:SF289">
    <property type="entry name" value="GLYCINE OXIDASE"/>
    <property type="match status" value="1"/>
</dbReference>
<evidence type="ECO:0000313" key="3">
    <source>
        <dbReference type="EMBL" id="GAA3649919.1"/>
    </source>
</evidence>
<evidence type="ECO:0000259" key="2">
    <source>
        <dbReference type="Pfam" id="PF01266"/>
    </source>
</evidence>
<evidence type="ECO:0000256" key="1">
    <source>
        <dbReference type="ARBA" id="ARBA00023002"/>
    </source>
</evidence>
<dbReference type="EMBL" id="BAAAYV010000004">
    <property type="protein sequence ID" value="GAA3649919.1"/>
    <property type="molecule type" value="Genomic_DNA"/>
</dbReference>
<keyword evidence="1" id="KW-0560">Oxidoreductase</keyword>
<sequence>MPESAAKKVVVVGGGILGASTAAHLARAGATVTLVTAGALADGASGRSIAWLNSSGDRSREYHHLRLMGIDRYRTWASQHPDGRAYLRFDGAVKWAAPGETLRDTFAFERAAGYDAVWVDRSDIARVAPHVNPEAVADEGAIFNAGEGWVDLPAIVAALAEQARRAGARVLEHAGETHVATEHGRVTGVILGNGDILGADSVVLATGPAAPAELARLGVNVPNSSPAAFVLFTEPTDVPIRTVLNTPRVAVRPAADGGLVLDADWAEQTVVVAGDRTFSVPETSVEGLLQEASRVLLGSPELKVARIGAGWKPIPGDGNPVAGAVPQVPGLYVLFTHSGATLGLILGELLTEEILTGGVPPALRTFRADRFTSSQLSTPVPTGAWAAVRQD</sequence>
<dbReference type="InterPro" id="IPR006076">
    <property type="entry name" value="FAD-dep_OxRdtase"/>
</dbReference>
<comment type="caution">
    <text evidence="3">The sequence shown here is derived from an EMBL/GenBank/DDBJ whole genome shotgun (WGS) entry which is preliminary data.</text>
</comment>
<dbReference type="Pfam" id="PF01266">
    <property type="entry name" value="DAO"/>
    <property type="match status" value="1"/>
</dbReference>
<dbReference type="SUPFAM" id="SSF51905">
    <property type="entry name" value="FAD/NAD(P)-binding domain"/>
    <property type="match status" value="1"/>
</dbReference>
<dbReference type="Gene3D" id="3.30.9.10">
    <property type="entry name" value="D-Amino Acid Oxidase, subunit A, domain 2"/>
    <property type="match status" value="1"/>
</dbReference>
<dbReference type="RefSeq" id="WP_221859866.1">
    <property type="nucleotide sequence ID" value="NZ_BAAAYV010000004.1"/>
</dbReference>
<protein>
    <submittedName>
        <fullName evidence="3">FAD-binding oxidoreductase</fullName>
    </submittedName>
</protein>
<reference evidence="4" key="1">
    <citation type="journal article" date="2019" name="Int. J. Syst. Evol. Microbiol.">
        <title>The Global Catalogue of Microorganisms (GCM) 10K type strain sequencing project: providing services to taxonomists for standard genome sequencing and annotation.</title>
        <authorList>
            <consortium name="The Broad Institute Genomics Platform"/>
            <consortium name="The Broad Institute Genome Sequencing Center for Infectious Disease"/>
            <person name="Wu L."/>
            <person name="Ma J."/>
        </authorList>
    </citation>
    <scope>NUCLEOTIDE SEQUENCE [LARGE SCALE GENOMIC DNA]</scope>
    <source>
        <strain evidence="4">JCM 16546</strain>
    </source>
</reference>
<dbReference type="InterPro" id="IPR036188">
    <property type="entry name" value="FAD/NAD-bd_sf"/>
</dbReference>
<organism evidence="3 4">
    <name type="scientific">Microbacterium marinilacus</name>
    <dbReference type="NCBI Taxonomy" id="415209"/>
    <lineage>
        <taxon>Bacteria</taxon>
        <taxon>Bacillati</taxon>
        <taxon>Actinomycetota</taxon>
        <taxon>Actinomycetes</taxon>
        <taxon>Micrococcales</taxon>
        <taxon>Microbacteriaceae</taxon>
        <taxon>Microbacterium</taxon>
    </lineage>
</organism>
<dbReference type="PANTHER" id="PTHR13847">
    <property type="entry name" value="SARCOSINE DEHYDROGENASE-RELATED"/>
    <property type="match status" value="1"/>
</dbReference>
<keyword evidence="4" id="KW-1185">Reference proteome</keyword>
<feature type="domain" description="FAD dependent oxidoreductase" evidence="2">
    <location>
        <begin position="8"/>
        <end position="352"/>
    </location>
</feature>
<gene>
    <name evidence="3" type="ORF">GCM10022202_07080</name>
</gene>
<proteinExistence type="predicted"/>